<dbReference type="PANTHER" id="PTHR15241">
    <property type="entry name" value="TRANSFORMER-2-RELATED"/>
    <property type="match status" value="1"/>
</dbReference>
<dbReference type="Gene3D" id="3.30.70.330">
    <property type="match status" value="1"/>
</dbReference>
<evidence type="ECO:0000256" key="2">
    <source>
        <dbReference type="SAM" id="MobiDB-lite"/>
    </source>
</evidence>
<accession>A0AAD3D6B1</accession>
<dbReference type="Proteomes" id="UP001054902">
    <property type="component" value="Unassembled WGS sequence"/>
</dbReference>
<proteinExistence type="predicted"/>
<keyword evidence="5" id="KW-1185">Reference proteome</keyword>
<dbReference type="PANTHER" id="PTHR15241:SF304">
    <property type="entry name" value="RRM DOMAIN-CONTAINING PROTEIN"/>
    <property type="match status" value="1"/>
</dbReference>
<name>A0AAD3D6B1_9STRA</name>
<feature type="domain" description="RRM" evidence="3">
    <location>
        <begin position="215"/>
        <end position="292"/>
    </location>
</feature>
<dbReference type="PROSITE" id="PS50102">
    <property type="entry name" value="RRM"/>
    <property type="match status" value="1"/>
</dbReference>
<reference evidence="4 5" key="1">
    <citation type="journal article" date="2021" name="Sci. Rep.">
        <title>The genome of the diatom Chaetoceros tenuissimus carries an ancient integrated fragment of an extant virus.</title>
        <authorList>
            <person name="Hongo Y."/>
            <person name="Kimura K."/>
            <person name="Takaki Y."/>
            <person name="Yoshida Y."/>
            <person name="Baba S."/>
            <person name="Kobayashi G."/>
            <person name="Nagasaki K."/>
            <person name="Hano T."/>
            <person name="Tomaru Y."/>
        </authorList>
    </citation>
    <scope>NUCLEOTIDE SEQUENCE [LARGE SCALE GENOMIC DNA]</scope>
    <source>
        <strain evidence="4 5">NIES-3715</strain>
    </source>
</reference>
<gene>
    <name evidence="4" type="ORF">CTEN210_15152</name>
</gene>
<organism evidence="4 5">
    <name type="scientific">Chaetoceros tenuissimus</name>
    <dbReference type="NCBI Taxonomy" id="426638"/>
    <lineage>
        <taxon>Eukaryota</taxon>
        <taxon>Sar</taxon>
        <taxon>Stramenopiles</taxon>
        <taxon>Ochrophyta</taxon>
        <taxon>Bacillariophyta</taxon>
        <taxon>Coscinodiscophyceae</taxon>
        <taxon>Chaetocerotophycidae</taxon>
        <taxon>Chaetocerotales</taxon>
        <taxon>Chaetocerotaceae</taxon>
        <taxon>Chaetoceros</taxon>
    </lineage>
</organism>
<feature type="region of interest" description="Disordered" evidence="2">
    <location>
        <begin position="1"/>
        <end position="40"/>
    </location>
</feature>
<dbReference type="SMART" id="SM00360">
    <property type="entry name" value="RRM"/>
    <property type="match status" value="1"/>
</dbReference>
<dbReference type="Pfam" id="PF00076">
    <property type="entry name" value="RRM_1"/>
    <property type="match status" value="1"/>
</dbReference>
<keyword evidence="1" id="KW-0694">RNA-binding</keyword>
<feature type="compositionally biased region" description="Basic residues" evidence="2">
    <location>
        <begin position="10"/>
        <end position="21"/>
    </location>
</feature>
<feature type="compositionally biased region" description="Basic and acidic residues" evidence="2">
    <location>
        <begin position="86"/>
        <end position="103"/>
    </location>
</feature>
<protein>
    <recommendedName>
        <fullName evidence="3">RRM domain-containing protein</fullName>
    </recommendedName>
</protein>
<dbReference type="InterPro" id="IPR000504">
    <property type="entry name" value="RRM_dom"/>
</dbReference>
<evidence type="ECO:0000313" key="4">
    <source>
        <dbReference type="EMBL" id="GFH58676.1"/>
    </source>
</evidence>
<dbReference type="InterPro" id="IPR012677">
    <property type="entry name" value="Nucleotide-bd_a/b_plait_sf"/>
</dbReference>
<evidence type="ECO:0000256" key="1">
    <source>
        <dbReference type="PROSITE-ProRule" id="PRU00176"/>
    </source>
</evidence>
<dbReference type="SUPFAM" id="SSF54928">
    <property type="entry name" value="RNA-binding domain, RBD"/>
    <property type="match status" value="1"/>
</dbReference>
<dbReference type="GO" id="GO:0003723">
    <property type="term" value="F:RNA binding"/>
    <property type="evidence" value="ECO:0007669"/>
    <property type="project" value="UniProtKB-UniRule"/>
</dbReference>
<feature type="compositionally biased region" description="Acidic residues" evidence="2">
    <location>
        <begin position="140"/>
        <end position="153"/>
    </location>
</feature>
<sequence length="313" mass="36186">MSSEEDIAVKKSRKKEKKRKRESKEKLSKEERKKLKVGKKAEKEELLAKVPKVDEHGIAYTKLQIKRMIKRVKKGLNAVPTEEEERDRVRRLKQEEKETKDELAGMIFTREDDSGDDDSKDDDNEAVEEESDGEEKTSDNEEADEDGENEEEYETKQVQKKKPRSKPVPEDYVCFACKNSHKPLHWIYDCPDKVHKPGTNKVKKKLRGLHDPSSRKVFVSGLPFEAKSKDVEAYFEKEMKCGKVVHCKLLMFEDTKRCKGTGFLTFDTDEGAKKALKLNGTSFNIETDKKKSKKKELTLGVKKVLNRTETKKK</sequence>
<evidence type="ECO:0000259" key="3">
    <source>
        <dbReference type="PROSITE" id="PS50102"/>
    </source>
</evidence>
<dbReference type="AlphaFoldDB" id="A0AAD3D6B1"/>
<feature type="compositionally biased region" description="Acidic residues" evidence="2">
    <location>
        <begin position="113"/>
        <end position="133"/>
    </location>
</feature>
<feature type="region of interest" description="Disordered" evidence="2">
    <location>
        <begin position="73"/>
        <end position="168"/>
    </location>
</feature>
<dbReference type="EMBL" id="BLLK01000062">
    <property type="protein sequence ID" value="GFH58676.1"/>
    <property type="molecule type" value="Genomic_DNA"/>
</dbReference>
<dbReference type="InterPro" id="IPR035979">
    <property type="entry name" value="RBD_domain_sf"/>
</dbReference>
<evidence type="ECO:0000313" key="5">
    <source>
        <dbReference type="Proteomes" id="UP001054902"/>
    </source>
</evidence>
<comment type="caution">
    <text evidence="4">The sequence shown here is derived from an EMBL/GenBank/DDBJ whole genome shotgun (WGS) entry which is preliminary data.</text>
</comment>
<feature type="compositionally biased region" description="Basic and acidic residues" evidence="2">
    <location>
        <begin position="22"/>
        <end position="40"/>
    </location>
</feature>